<dbReference type="EMBL" id="BJUN01000002">
    <property type="protein sequence ID" value="GEK57620.1"/>
    <property type="molecule type" value="Genomic_DNA"/>
</dbReference>
<feature type="transmembrane region" description="Helical" evidence="1">
    <location>
        <begin position="389"/>
        <end position="405"/>
    </location>
</feature>
<dbReference type="STRING" id="1371.GCA_900166605_00562"/>
<evidence type="ECO:0000313" key="3">
    <source>
        <dbReference type="EMBL" id="GEK57620.1"/>
    </source>
</evidence>
<keyword evidence="1" id="KW-0472">Membrane</keyword>
<feature type="transmembrane region" description="Helical" evidence="1">
    <location>
        <begin position="137"/>
        <end position="158"/>
    </location>
</feature>
<keyword evidence="1" id="KW-0812">Transmembrane</keyword>
<evidence type="ECO:0000256" key="1">
    <source>
        <dbReference type="SAM" id="Phobius"/>
    </source>
</evidence>
<dbReference type="RefSeq" id="WP_079474888.1">
    <property type="nucleotide sequence ID" value="NZ_BJUN01000002.1"/>
</dbReference>
<protein>
    <submittedName>
        <fullName evidence="3">Tripartite tricarboxylate transporter TctA</fullName>
    </submittedName>
</protein>
<comment type="caution">
    <text evidence="3">The sequence shown here is derived from an EMBL/GenBank/DDBJ whole genome shotgun (WGS) entry which is preliminary data.</text>
</comment>
<feature type="transmembrane region" description="Helical" evidence="1">
    <location>
        <begin position="44"/>
        <end position="68"/>
    </location>
</feature>
<feature type="domain" description="DUF112" evidence="2">
    <location>
        <begin position="19"/>
        <end position="437"/>
    </location>
</feature>
<keyword evidence="4" id="KW-1185">Reference proteome</keyword>
<feature type="transmembrane region" description="Helical" evidence="1">
    <location>
        <begin position="108"/>
        <end position="131"/>
    </location>
</feature>
<evidence type="ECO:0000259" key="2">
    <source>
        <dbReference type="Pfam" id="PF01970"/>
    </source>
</evidence>
<feature type="transmembrane region" description="Helical" evidence="1">
    <location>
        <begin position="203"/>
        <end position="224"/>
    </location>
</feature>
<reference evidence="3 4" key="1">
    <citation type="submission" date="2019-07" db="EMBL/GenBank/DDBJ databases">
        <title>Whole genome shotgun sequence of Marinococcus halophilus NBRC 102359.</title>
        <authorList>
            <person name="Hosoyama A."/>
            <person name="Uohara A."/>
            <person name="Ohji S."/>
            <person name="Ichikawa N."/>
        </authorList>
    </citation>
    <scope>NUCLEOTIDE SEQUENCE [LARGE SCALE GENOMIC DNA]</scope>
    <source>
        <strain evidence="3 4">NBRC 102359</strain>
    </source>
</reference>
<feature type="transmembrane region" description="Helical" evidence="1">
    <location>
        <begin position="361"/>
        <end position="383"/>
    </location>
</feature>
<feature type="transmembrane region" description="Helical" evidence="1">
    <location>
        <begin position="462"/>
        <end position="486"/>
    </location>
</feature>
<proteinExistence type="predicted"/>
<evidence type="ECO:0000313" key="4">
    <source>
        <dbReference type="Proteomes" id="UP000321051"/>
    </source>
</evidence>
<organism evidence="3 4">
    <name type="scientific">Marinococcus halophilus</name>
    <dbReference type="NCBI Taxonomy" id="1371"/>
    <lineage>
        <taxon>Bacteria</taxon>
        <taxon>Bacillati</taxon>
        <taxon>Bacillota</taxon>
        <taxon>Bacilli</taxon>
        <taxon>Bacillales</taxon>
        <taxon>Bacillaceae</taxon>
        <taxon>Marinococcus</taxon>
    </lineage>
</organism>
<keyword evidence="1" id="KW-1133">Transmembrane helix</keyword>
<feature type="transmembrane region" description="Helical" evidence="1">
    <location>
        <begin position="412"/>
        <end position="442"/>
    </location>
</feature>
<feature type="transmembrane region" description="Helical" evidence="1">
    <location>
        <begin position="165"/>
        <end position="183"/>
    </location>
</feature>
<accession>A0A510Y2R0</accession>
<dbReference type="Pfam" id="PF01970">
    <property type="entry name" value="TctA"/>
    <property type="match status" value="1"/>
</dbReference>
<dbReference type="PANTHER" id="PTHR35342">
    <property type="entry name" value="TRICARBOXYLIC TRANSPORT PROTEIN"/>
    <property type="match status" value="1"/>
</dbReference>
<feature type="transmembrane region" description="Helical" evidence="1">
    <location>
        <begin position="17"/>
        <end position="38"/>
    </location>
</feature>
<feature type="transmembrane region" description="Helical" evidence="1">
    <location>
        <begin position="258"/>
        <end position="278"/>
    </location>
</feature>
<dbReference type="AlphaFoldDB" id="A0A510Y2R0"/>
<sequence length="497" mass="52535">MDYGYFIDGLMNAITPLNLLFVFLGGLLGTIVGMLPGLGPATGVAVLIPVTFGMEPISAMILLIAIYYGAMYGGSRSSILLNTPGDASAIAASFDGYPMAKKGQAGQALAIATIASLVGGTVAVIGFTFLAGPLADFAIRFGPAEYFLLMLFTLSAIVSLSRGDMLKGFISMLFGLVLSTIGVDAQSSVYRFTMGLPQLAEGIDFLIVIIGIYAVGEVLYNFIAINRPPEKKNKVESLWFTREQWNASKLPIFRSAPLGFIVGVLPGAGGSIASMLGYTTERQLSRTPERFGQGTAEGVAAPESANNSASVGALIPLLSMGIPGSGTTAVLLGALVMLGIQPGPLLFESEPTTIWTLINSMFIGNLFLVVINILLVGLLIKVLDTPSNILYPLILMLGFIGAYTLSYSTIDFYILLAFGVLGLAFKLLRFPIAPLILALIVGHDMEQNFRKSLIVSDGSASVFFSSPISVVLIIMIILSISVPFILSAVKNKKAKQA</sequence>
<dbReference type="PANTHER" id="PTHR35342:SF5">
    <property type="entry name" value="TRICARBOXYLIC TRANSPORT PROTEIN"/>
    <property type="match status" value="1"/>
</dbReference>
<dbReference type="OrthoDB" id="9781349at2"/>
<dbReference type="InterPro" id="IPR002823">
    <property type="entry name" value="DUF112_TM"/>
</dbReference>
<name>A0A510Y2R0_MARHA</name>
<feature type="transmembrane region" description="Helical" evidence="1">
    <location>
        <begin position="313"/>
        <end position="340"/>
    </location>
</feature>
<dbReference type="Proteomes" id="UP000321051">
    <property type="component" value="Unassembled WGS sequence"/>
</dbReference>
<gene>
    <name evidence="3" type="ORF">MHA01_05250</name>
</gene>